<protein>
    <recommendedName>
        <fullName evidence="2 9">Ribonucleoside-diphosphate reductase</fullName>
        <ecNumber evidence="2 9">1.17.4.1</ecNumber>
    </recommendedName>
</protein>
<dbReference type="Gene3D" id="3.20.70.20">
    <property type="match status" value="1"/>
</dbReference>
<keyword evidence="4 8" id="KW-0067">ATP-binding</keyword>
<comment type="similarity">
    <text evidence="1 9">Belongs to the ribonucleoside diphosphate reductase large chain family.</text>
</comment>
<dbReference type="InterPro" id="IPR039718">
    <property type="entry name" value="Rrm1"/>
</dbReference>
<proteinExistence type="inferred from homology"/>
<dbReference type="InterPro" id="IPR013509">
    <property type="entry name" value="RNR_lsu_N"/>
</dbReference>
<evidence type="ECO:0000256" key="1">
    <source>
        <dbReference type="ARBA" id="ARBA00010406"/>
    </source>
</evidence>
<dbReference type="InterPro" id="IPR008926">
    <property type="entry name" value="RNR_R1-su_N"/>
</dbReference>
<keyword evidence="12" id="KW-1185">Reference proteome</keyword>
<dbReference type="PANTHER" id="PTHR11573">
    <property type="entry name" value="RIBONUCLEOSIDE-DIPHOSPHATE REDUCTASE LARGE CHAIN"/>
    <property type="match status" value="1"/>
</dbReference>
<reference evidence="11 12" key="1">
    <citation type="submission" date="2021-03" db="EMBL/GenBank/DDBJ databases">
        <title>Antimicrobial resistance genes in bacteria isolated from Japanese honey, and their potential for conferring macrolide and lincosamide resistance in the American foulbrood pathogen Paenibacillus larvae.</title>
        <authorList>
            <person name="Okamoto M."/>
            <person name="Kumagai M."/>
            <person name="Kanamori H."/>
            <person name="Takamatsu D."/>
        </authorList>
    </citation>
    <scope>NUCLEOTIDE SEQUENCE [LARGE SCALE GENOMIC DNA]</scope>
    <source>
        <strain evidence="11 12">J1TS3</strain>
    </source>
</reference>
<evidence type="ECO:0000256" key="3">
    <source>
        <dbReference type="ARBA" id="ARBA00022741"/>
    </source>
</evidence>
<dbReference type="RefSeq" id="WP_212963636.1">
    <property type="nucleotide sequence ID" value="NZ_BOQT01000018.1"/>
</dbReference>
<evidence type="ECO:0000256" key="4">
    <source>
        <dbReference type="ARBA" id="ARBA00022840"/>
    </source>
</evidence>
<evidence type="ECO:0000313" key="12">
    <source>
        <dbReference type="Proteomes" id="UP000680279"/>
    </source>
</evidence>
<dbReference type="EMBL" id="BOQT01000018">
    <property type="protein sequence ID" value="GIN22511.1"/>
    <property type="molecule type" value="Genomic_DNA"/>
</dbReference>
<dbReference type="InterPro" id="IPR005144">
    <property type="entry name" value="ATP-cone_dom"/>
</dbReference>
<keyword evidence="3 8" id="KW-0547">Nucleotide-binding</keyword>
<comment type="catalytic activity">
    <reaction evidence="7 9">
        <text>a 2'-deoxyribonucleoside 5'-diphosphate + [thioredoxin]-disulfide + H2O = a ribonucleoside 5'-diphosphate + [thioredoxin]-dithiol</text>
        <dbReference type="Rhea" id="RHEA:23252"/>
        <dbReference type="Rhea" id="RHEA-COMP:10698"/>
        <dbReference type="Rhea" id="RHEA-COMP:10700"/>
        <dbReference type="ChEBI" id="CHEBI:15377"/>
        <dbReference type="ChEBI" id="CHEBI:29950"/>
        <dbReference type="ChEBI" id="CHEBI:50058"/>
        <dbReference type="ChEBI" id="CHEBI:57930"/>
        <dbReference type="ChEBI" id="CHEBI:73316"/>
        <dbReference type="EC" id="1.17.4.1"/>
    </reaction>
</comment>
<evidence type="ECO:0000256" key="9">
    <source>
        <dbReference type="RuleBase" id="RU003410"/>
    </source>
</evidence>
<evidence type="ECO:0000256" key="6">
    <source>
        <dbReference type="ARBA" id="ARBA00023116"/>
    </source>
</evidence>
<evidence type="ECO:0000259" key="10">
    <source>
        <dbReference type="PROSITE" id="PS51161"/>
    </source>
</evidence>
<feature type="domain" description="ATP-cone" evidence="10">
    <location>
        <begin position="1"/>
        <end position="91"/>
    </location>
</feature>
<comment type="caution">
    <text evidence="11">The sequence shown here is derived from an EMBL/GenBank/DDBJ whole genome shotgun (WGS) entry which is preliminary data.</text>
</comment>
<name>A0ABQ4KA78_9BACI</name>
<accession>A0ABQ4KA78</accession>
<evidence type="ECO:0000256" key="8">
    <source>
        <dbReference type="PROSITE-ProRule" id="PRU00492"/>
    </source>
</evidence>
<dbReference type="SUPFAM" id="SSF48168">
    <property type="entry name" value="R1 subunit of ribonucleotide reductase, N-terminal domain"/>
    <property type="match status" value="1"/>
</dbReference>
<evidence type="ECO:0000313" key="11">
    <source>
        <dbReference type="EMBL" id="GIN22511.1"/>
    </source>
</evidence>
<evidence type="ECO:0000256" key="5">
    <source>
        <dbReference type="ARBA" id="ARBA00023002"/>
    </source>
</evidence>
<dbReference type="PANTHER" id="PTHR11573:SF6">
    <property type="entry name" value="RIBONUCLEOSIDE-DIPHOSPHATE REDUCTASE LARGE SUBUNIT"/>
    <property type="match status" value="1"/>
</dbReference>
<gene>
    <name evidence="11" type="ORF">J1TS3_36450</name>
</gene>
<dbReference type="Pfam" id="PF00317">
    <property type="entry name" value="Ribonuc_red_lgN"/>
    <property type="match status" value="1"/>
</dbReference>
<sequence>MTVITKELGNRQLPFDRERLANYIKRVTNIDSSSYNEKVFRSIESHEEYKAESITSLLINTALENVDEANTQWTYDAAKIYLDSLYKKASRNRSYDKEEKYGDFFGLIKVLAGKGIYSPNILEKYSREEIKQLAKIIDPDKDLLFDYTGLHLLTDRYLAKDFNKEIYELPQERWLVIAMYLMQDEDKTKRSELVKEAYWALSNLYMTVATPTLANAGLNHGQLSSCFIDTVEDSLQGIYDSNTDVAKLSKDGGGIGEAA</sequence>
<dbReference type="InterPro" id="IPR000788">
    <property type="entry name" value="RNR_lg_C"/>
</dbReference>
<dbReference type="SUPFAM" id="SSF51998">
    <property type="entry name" value="PFL-like glycyl radical enzymes"/>
    <property type="match status" value="1"/>
</dbReference>
<organism evidence="11 12">
    <name type="scientific">Siminovitchia fordii</name>
    <dbReference type="NCBI Taxonomy" id="254759"/>
    <lineage>
        <taxon>Bacteria</taxon>
        <taxon>Bacillati</taxon>
        <taxon>Bacillota</taxon>
        <taxon>Bacilli</taxon>
        <taxon>Bacillales</taxon>
        <taxon>Bacillaceae</taxon>
        <taxon>Siminovitchia</taxon>
    </lineage>
</organism>
<dbReference type="Proteomes" id="UP000680279">
    <property type="component" value="Unassembled WGS sequence"/>
</dbReference>
<dbReference type="EC" id="1.17.4.1" evidence="2 9"/>
<evidence type="ECO:0000256" key="7">
    <source>
        <dbReference type="ARBA" id="ARBA00047754"/>
    </source>
</evidence>
<evidence type="ECO:0000256" key="2">
    <source>
        <dbReference type="ARBA" id="ARBA00012274"/>
    </source>
</evidence>
<dbReference type="Pfam" id="PF02867">
    <property type="entry name" value="Ribonuc_red_lgC"/>
    <property type="match status" value="1"/>
</dbReference>
<keyword evidence="6 9" id="KW-0215">Deoxyribonucleotide synthesis</keyword>
<comment type="function">
    <text evidence="9">Provides the precursors necessary for DNA synthesis. Catalyzes the biosynthesis of deoxyribonucleotides from the corresponding ribonucleotides.</text>
</comment>
<keyword evidence="5 9" id="KW-0560">Oxidoreductase</keyword>
<dbReference type="PROSITE" id="PS51161">
    <property type="entry name" value="ATP_CONE"/>
    <property type="match status" value="1"/>
</dbReference>